<organism evidence="2 3">
    <name type="scientific">Plasmopara halstedii</name>
    <name type="common">Downy mildew of sunflower</name>
    <dbReference type="NCBI Taxonomy" id="4781"/>
    <lineage>
        <taxon>Eukaryota</taxon>
        <taxon>Sar</taxon>
        <taxon>Stramenopiles</taxon>
        <taxon>Oomycota</taxon>
        <taxon>Peronosporomycetes</taxon>
        <taxon>Peronosporales</taxon>
        <taxon>Peronosporaceae</taxon>
        <taxon>Plasmopara</taxon>
    </lineage>
</organism>
<dbReference type="GeneID" id="36400723"/>
<sequence length="197" mass="21843">MSDKAVSYDSDDNSYDNDSSSPECDYTTYMSEEINAPQIRPTAPIWANTSISRKALYGRTGSELVEAKSYNYDINTTEVHRSADDETCLEYTPAATSTSAYVSLITPVTIQYDVERMIRLELFQYVDSFLDNLSDRPPLDQLAVIEANPGIILPTIASRDRLDTLAHYRIVCRLLAHARPSTTAASSLHESTGTSLA</sequence>
<evidence type="ECO:0000313" key="2">
    <source>
        <dbReference type="EMBL" id="CEG48198.1"/>
    </source>
</evidence>
<feature type="region of interest" description="Disordered" evidence="1">
    <location>
        <begin position="1"/>
        <end position="25"/>
    </location>
</feature>
<keyword evidence="3" id="KW-1185">Reference proteome</keyword>
<accession>A0A0P1B0C8</accession>
<dbReference type="AlphaFoldDB" id="A0A0P1B0C8"/>
<evidence type="ECO:0000313" key="3">
    <source>
        <dbReference type="Proteomes" id="UP000054928"/>
    </source>
</evidence>
<proteinExistence type="predicted"/>
<dbReference type="EMBL" id="CCYD01002887">
    <property type="protein sequence ID" value="CEG48198.1"/>
    <property type="molecule type" value="Genomic_DNA"/>
</dbReference>
<reference evidence="3" key="1">
    <citation type="submission" date="2014-09" db="EMBL/GenBank/DDBJ databases">
        <authorList>
            <person name="Sharma Rahul"/>
            <person name="Thines Marco"/>
        </authorList>
    </citation>
    <scope>NUCLEOTIDE SEQUENCE [LARGE SCALE GENOMIC DNA]</scope>
</reference>
<dbReference type="OrthoDB" id="163498at2759"/>
<dbReference type="RefSeq" id="XP_024584567.1">
    <property type="nucleotide sequence ID" value="XM_024719250.1"/>
</dbReference>
<dbReference type="Proteomes" id="UP000054928">
    <property type="component" value="Unassembled WGS sequence"/>
</dbReference>
<protein>
    <submittedName>
        <fullName evidence="2">Uncharacterized protein</fullName>
    </submittedName>
</protein>
<evidence type="ECO:0000256" key="1">
    <source>
        <dbReference type="SAM" id="MobiDB-lite"/>
    </source>
</evidence>
<name>A0A0P1B0C8_PLAHL</name>